<gene>
    <name evidence="2" type="ORF">EZV76_15425</name>
</gene>
<name>A0A4S8RI81_9FLAO</name>
<keyword evidence="3" id="KW-1185">Reference proteome</keyword>
<protein>
    <submittedName>
        <fullName evidence="2">DUF2911 domain-containing protein</fullName>
    </submittedName>
</protein>
<evidence type="ECO:0000313" key="3">
    <source>
        <dbReference type="Proteomes" id="UP000310406"/>
    </source>
</evidence>
<sequence>MKKFALLLFVAMLSVSLEAQIQTPPPSPASKLEQTVGLTNVVVEYSRPSMRGRTIFGDLVPYDALWRTGANKNSTITFGDDVVVEGKELKAGSYAIYTKPGEAVWEVIFYSDTENWGTPQEWDASKVAATVKVEVYPMPVPIETFTMTIDDLHNNGGALGILWEKVYVGVKFVVPTVAKATASIEAAMATPGNLTANDYFAAASYYHSEGMNMGKAKEWIDKAVSMGDGSTYWMTRVQSLIYAKLGDKKGAIEAAKKSLVAAQSAGNQDYVKMNKDSLKEWETE</sequence>
<dbReference type="OrthoDB" id="187854at2"/>
<dbReference type="Proteomes" id="UP000310406">
    <property type="component" value="Unassembled WGS sequence"/>
</dbReference>
<feature type="chain" id="PRO_5020524696" evidence="1">
    <location>
        <begin position="20"/>
        <end position="284"/>
    </location>
</feature>
<organism evidence="2 3">
    <name type="scientific">Flagellimonas alvinocaridis</name>
    <dbReference type="NCBI Taxonomy" id="2530200"/>
    <lineage>
        <taxon>Bacteria</taxon>
        <taxon>Pseudomonadati</taxon>
        <taxon>Bacteroidota</taxon>
        <taxon>Flavobacteriia</taxon>
        <taxon>Flavobacteriales</taxon>
        <taxon>Flavobacteriaceae</taxon>
        <taxon>Flagellimonas</taxon>
    </lineage>
</organism>
<feature type="signal peptide" evidence="1">
    <location>
        <begin position="1"/>
        <end position="19"/>
    </location>
</feature>
<keyword evidence="1" id="KW-0732">Signal</keyword>
<accession>A0A4S8RI81</accession>
<dbReference type="EMBL" id="SNTZ01000014">
    <property type="protein sequence ID" value="THV57261.1"/>
    <property type="molecule type" value="Genomic_DNA"/>
</dbReference>
<dbReference type="RefSeq" id="WP_136567460.1">
    <property type="nucleotide sequence ID" value="NZ_SNTZ01000014.1"/>
</dbReference>
<proteinExistence type="predicted"/>
<reference evidence="2 3" key="1">
    <citation type="submission" date="2019-03" db="EMBL/GenBank/DDBJ databases">
        <title>Muricauda SCR12 sp.nov, a marine bacterium isolated from Pacific Ocean:the Okinawa trough.</title>
        <authorList>
            <person name="Liu L."/>
        </authorList>
    </citation>
    <scope>NUCLEOTIDE SEQUENCE [LARGE SCALE GENOMIC DNA]</scope>
    <source>
        <strain evidence="2 3">SCR12</strain>
    </source>
</reference>
<evidence type="ECO:0000256" key="1">
    <source>
        <dbReference type="SAM" id="SignalP"/>
    </source>
</evidence>
<dbReference type="Pfam" id="PF11138">
    <property type="entry name" value="DUF2911"/>
    <property type="match status" value="1"/>
</dbReference>
<evidence type="ECO:0000313" key="2">
    <source>
        <dbReference type="EMBL" id="THV57261.1"/>
    </source>
</evidence>
<dbReference type="AlphaFoldDB" id="A0A4S8RI81"/>
<dbReference type="InterPro" id="IPR021314">
    <property type="entry name" value="DUF2911"/>
</dbReference>
<comment type="caution">
    <text evidence="2">The sequence shown here is derived from an EMBL/GenBank/DDBJ whole genome shotgun (WGS) entry which is preliminary data.</text>
</comment>